<proteinExistence type="predicted"/>
<feature type="domain" description="Sigma-54 factor interaction" evidence="5">
    <location>
        <begin position="5"/>
        <end position="234"/>
    </location>
</feature>
<dbReference type="Pfam" id="PF00158">
    <property type="entry name" value="Sigma54_activat"/>
    <property type="match status" value="1"/>
</dbReference>
<dbReference type="SUPFAM" id="SSF46689">
    <property type="entry name" value="Homeodomain-like"/>
    <property type="match status" value="1"/>
</dbReference>
<evidence type="ECO:0000256" key="1">
    <source>
        <dbReference type="ARBA" id="ARBA00022741"/>
    </source>
</evidence>
<organism evidence="6 7">
    <name type="scientific">Maledivibacter halophilus</name>
    <dbReference type="NCBI Taxonomy" id="36842"/>
    <lineage>
        <taxon>Bacteria</taxon>
        <taxon>Bacillati</taxon>
        <taxon>Bacillota</taxon>
        <taxon>Clostridia</taxon>
        <taxon>Peptostreptococcales</taxon>
        <taxon>Caminicellaceae</taxon>
        <taxon>Maledivibacter</taxon>
    </lineage>
</organism>
<dbReference type="Gene3D" id="3.40.50.300">
    <property type="entry name" value="P-loop containing nucleotide triphosphate hydrolases"/>
    <property type="match status" value="1"/>
</dbReference>
<dbReference type="Gene3D" id="1.10.8.60">
    <property type="match status" value="1"/>
</dbReference>
<dbReference type="GO" id="GO:0003677">
    <property type="term" value="F:DNA binding"/>
    <property type="evidence" value="ECO:0007669"/>
    <property type="project" value="UniProtKB-KW"/>
</dbReference>
<dbReference type="GO" id="GO:0005524">
    <property type="term" value="F:ATP binding"/>
    <property type="evidence" value="ECO:0007669"/>
    <property type="project" value="UniProtKB-KW"/>
</dbReference>
<dbReference type="SMART" id="SM00382">
    <property type="entry name" value="AAA"/>
    <property type="match status" value="1"/>
</dbReference>
<dbReference type="InterPro" id="IPR003593">
    <property type="entry name" value="AAA+_ATPase"/>
</dbReference>
<dbReference type="InterPro" id="IPR002078">
    <property type="entry name" value="Sigma_54_int"/>
</dbReference>
<dbReference type="RefSeq" id="WP_079496033.1">
    <property type="nucleotide sequence ID" value="NZ_FUZT01000028.1"/>
</dbReference>
<dbReference type="Proteomes" id="UP000190285">
    <property type="component" value="Unassembled WGS sequence"/>
</dbReference>
<dbReference type="EMBL" id="FUZT01000028">
    <property type="protein sequence ID" value="SKC92386.1"/>
    <property type="molecule type" value="Genomic_DNA"/>
</dbReference>
<sequence length="313" mass="35485">MEHNLVFYSEKMKEIHELAKQYAPFSTSVMIQGETGVGKEVIANTIHKYSPKSNMPFIKVNCGAISESLADSELLGYENDTLTGNGSKGKVGIFESAYNGSLLLDEVGELSPILQAKLLRALQEQEVKKPGISWSKSVDVRIITCTNLDIVNQVKSNKFRKDLFYRLNVANIEIPPLRKRKEDIMPLLECFLRELINRYNIKKSFSENALFNIYNHKFEGNVRELKNIVESSYITAKNEVITLDDLPRYLIDTKDASKSSSFLSDRLDKYEKEIISNALLCTSSIRSAASLLGLSNATLLRRIEKYDLRDIIK</sequence>
<dbReference type="InterPro" id="IPR025662">
    <property type="entry name" value="Sigma_54_int_dom_ATP-bd_1"/>
</dbReference>
<dbReference type="SUPFAM" id="SSF52540">
    <property type="entry name" value="P-loop containing nucleoside triphosphate hydrolases"/>
    <property type="match status" value="1"/>
</dbReference>
<dbReference type="PROSITE" id="PS50045">
    <property type="entry name" value="SIGMA54_INTERACT_4"/>
    <property type="match status" value="1"/>
</dbReference>
<dbReference type="PROSITE" id="PS00675">
    <property type="entry name" value="SIGMA54_INTERACT_1"/>
    <property type="match status" value="1"/>
</dbReference>
<accession>A0A1T5MVZ3</accession>
<evidence type="ECO:0000256" key="2">
    <source>
        <dbReference type="ARBA" id="ARBA00022797"/>
    </source>
</evidence>
<dbReference type="Gene3D" id="1.10.10.60">
    <property type="entry name" value="Homeodomain-like"/>
    <property type="match status" value="1"/>
</dbReference>
<dbReference type="CDD" id="cd00009">
    <property type="entry name" value="AAA"/>
    <property type="match status" value="1"/>
</dbReference>
<dbReference type="FunFam" id="3.40.50.300:FF:000006">
    <property type="entry name" value="DNA-binding transcriptional regulator NtrC"/>
    <property type="match status" value="1"/>
</dbReference>
<name>A0A1T5MVZ3_9FIRM</name>
<evidence type="ECO:0000259" key="5">
    <source>
        <dbReference type="PROSITE" id="PS50045"/>
    </source>
</evidence>
<dbReference type="Pfam" id="PF18024">
    <property type="entry name" value="HTH_50"/>
    <property type="match status" value="1"/>
</dbReference>
<protein>
    <recommendedName>
        <fullName evidence="4">HTH-type transcriptional regulatory protein TyrR</fullName>
    </recommendedName>
</protein>
<dbReference type="STRING" id="36842.SAMN02194393_05475"/>
<dbReference type="InterPro" id="IPR009057">
    <property type="entry name" value="Homeodomain-like_sf"/>
</dbReference>
<keyword evidence="1" id="KW-0547">Nucleotide-binding</keyword>
<dbReference type="Pfam" id="PF25601">
    <property type="entry name" value="AAA_lid_14"/>
    <property type="match status" value="1"/>
</dbReference>
<dbReference type="InterPro" id="IPR030828">
    <property type="entry name" value="HTH_TyrR"/>
</dbReference>
<dbReference type="OrthoDB" id="9803970at2"/>
<evidence type="ECO:0000256" key="3">
    <source>
        <dbReference type="ARBA" id="ARBA00022840"/>
    </source>
</evidence>
<reference evidence="6 7" key="1">
    <citation type="submission" date="2017-02" db="EMBL/GenBank/DDBJ databases">
        <authorList>
            <person name="Peterson S.W."/>
        </authorList>
    </citation>
    <scope>NUCLEOTIDE SEQUENCE [LARGE SCALE GENOMIC DNA]</scope>
    <source>
        <strain evidence="6 7">M1</strain>
    </source>
</reference>
<keyword evidence="2" id="KW-0058">Aromatic hydrocarbons catabolism</keyword>
<gene>
    <name evidence="6" type="ORF">SAMN02194393_05475</name>
</gene>
<dbReference type="PANTHER" id="PTHR32071">
    <property type="entry name" value="TRANSCRIPTIONAL REGULATORY PROTEIN"/>
    <property type="match status" value="1"/>
</dbReference>
<dbReference type="GO" id="GO:0006355">
    <property type="term" value="P:regulation of DNA-templated transcription"/>
    <property type="evidence" value="ECO:0007669"/>
    <property type="project" value="InterPro"/>
</dbReference>
<dbReference type="AlphaFoldDB" id="A0A1T5MVZ3"/>
<evidence type="ECO:0000313" key="7">
    <source>
        <dbReference type="Proteomes" id="UP000190285"/>
    </source>
</evidence>
<dbReference type="InterPro" id="IPR058031">
    <property type="entry name" value="AAA_lid_NorR"/>
</dbReference>
<evidence type="ECO:0000256" key="4">
    <source>
        <dbReference type="ARBA" id="ARBA00029500"/>
    </source>
</evidence>
<keyword evidence="3" id="KW-0067">ATP-binding</keyword>
<keyword evidence="7" id="KW-1185">Reference proteome</keyword>
<dbReference type="InterPro" id="IPR027417">
    <property type="entry name" value="P-loop_NTPase"/>
</dbReference>
<evidence type="ECO:0000313" key="6">
    <source>
        <dbReference type="EMBL" id="SKC92386.1"/>
    </source>
</evidence>